<evidence type="ECO:0000256" key="1">
    <source>
        <dbReference type="SAM" id="Phobius"/>
    </source>
</evidence>
<keyword evidence="1" id="KW-0472">Membrane</keyword>
<evidence type="ECO:0000313" key="3">
    <source>
        <dbReference type="EMBL" id="QKX49251.1"/>
    </source>
</evidence>
<keyword evidence="4" id="KW-1185">Reference proteome</keyword>
<feature type="signal peptide" evidence="2">
    <location>
        <begin position="1"/>
        <end position="26"/>
    </location>
</feature>
<protein>
    <submittedName>
        <fullName evidence="3">Uncharacterized protein</fullName>
    </submittedName>
</protein>
<feature type="transmembrane region" description="Helical" evidence="1">
    <location>
        <begin position="389"/>
        <end position="411"/>
    </location>
</feature>
<gene>
    <name evidence="3" type="ORF">HF394_00940</name>
</gene>
<organism evidence="3 4">
    <name type="scientific">Planococcus glaciei</name>
    <dbReference type="NCBI Taxonomy" id="459472"/>
    <lineage>
        <taxon>Bacteria</taxon>
        <taxon>Bacillati</taxon>
        <taxon>Bacillota</taxon>
        <taxon>Bacilli</taxon>
        <taxon>Bacillales</taxon>
        <taxon>Caryophanaceae</taxon>
        <taxon>Planococcus</taxon>
    </lineage>
</organism>
<dbReference type="Proteomes" id="UP000509222">
    <property type="component" value="Chromosome"/>
</dbReference>
<keyword evidence="2" id="KW-0732">Signal</keyword>
<accession>A0A7H8Q6T8</accession>
<keyword evidence="1" id="KW-1133">Transmembrane helix</keyword>
<evidence type="ECO:0000256" key="2">
    <source>
        <dbReference type="SAM" id="SignalP"/>
    </source>
</evidence>
<dbReference type="InterPro" id="IPR029062">
    <property type="entry name" value="Class_I_gatase-like"/>
</dbReference>
<feature type="chain" id="PRO_5028887095" evidence="2">
    <location>
        <begin position="27"/>
        <end position="783"/>
    </location>
</feature>
<feature type="transmembrane region" description="Helical" evidence="1">
    <location>
        <begin position="362"/>
        <end position="382"/>
    </location>
</feature>
<dbReference type="EMBL" id="CP051177">
    <property type="protein sequence ID" value="QKX49251.1"/>
    <property type="molecule type" value="Genomic_DNA"/>
</dbReference>
<dbReference type="SUPFAM" id="SSF52317">
    <property type="entry name" value="Class I glutamine amidotransferase-like"/>
    <property type="match status" value="1"/>
</dbReference>
<keyword evidence="1" id="KW-0812">Transmembrane</keyword>
<proteinExistence type="predicted"/>
<dbReference type="RefSeq" id="WP_036807159.1">
    <property type="nucleotide sequence ID" value="NZ_CP051177.1"/>
</dbReference>
<sequence>MFKRLLALFTFACVLFLFFMPQASLAAPEITIKADAGLQNKVKYEKGLPVQFTITNNGSDFSGELVLNYSETYSLGAGLSVPVELAEGETKTIQVAIPGLSDMVSMGGPSTQTIFLYEGGWEDGKAINFKGSKSLSPGFFYPNSLFIGTLTDNPDRLLPLNQISPAGSESTHVFHLNQLNQFALPTEAMAWETLDYLLIDEVAYSDLPEAVQQAVLQWVQQGGHVVAGSTENIAASMGNLSSYLPLELGEEGTAEVQPLAKPVPAFSATIKEGADPLLEKDGKVLAARQKIGAGSLIQTGFSLGDQTVSSQQEYVQLMSNLLALNTNSNSMMTQGESLKEIMSYEVGNVNELFESFAVSKTLVMGIILLYILLIIPVLYIVLKKRDKRELAWVIIPVAALVTSIGIFAIGAKDRIANPQIQQTGFFEADQDSGLNGYYMNTLLSNRGGDYHFAAPSGTTMTFRQNTQFSEGAQQQSAILEQQATQNTMTLRDMRYWSVGSVIGQSYIEKTGNFDIQLAVEKKTIKGTIQNNFPFALEDVSIWTGTRLMALGNLAPGEQLAVNQTVQSDILPSASPISSTFAYQPIADKEQLKKARKQTILSMAYNQFKDNESSPYVVAYTNDAIVPISLEDQRASVSAVHLIAQPFKPDVNLTGEVSLNADTFELQVSGSSYFENVTDDPYLFYMDKGKFELTYAVTDAVDLKKTEWQELAVTAAKQNLTVSILNAKTGKAEEISGSQQSITEAVGNYVSPQGEIKFVVENNSANGEPELTMPKIKLKGVVAP</sequence>
<reference evidence="4" key="1">
    <citation type="submission" date="2020-06" db="EMBL/GenBank/DDBJ databases">
        <title>Isolation of Planomicrobium glaciei.</title>
        <authorList>
            <person name="Malisova L."/>
            <person name="Safrankova R."/>
            <person name="Jakubu V."/>
            <person name="Spanelova P."/>
        </authorList>
    </citation>
    <scope>NUCLEOTIDE SEQUENCE [LARGE SCALE GENOMIC DNA]</scope>
    <source>
        <strain evidence="4">NRL-ATB46093</strain>
    </source>
</reference>
<dbReference type="AlphaFoldDB" id="A0A7H8Q6T8"/>
<evidence type="ECO:0000313" key="4">
    <source>
        <dbReference type="Proteomes" id="UP000509222"/>
    </source>
</evidence>
<name>A0A7H8Q6T8_9BACL</name>